<feature type="compositionally biased region" description="Low complexity" evidence="3">
    <location>
        <begin position="181"/>
        <end position="195"/>
    </location>
</feature>
<feature type="domain" description="RRM" evidence="4">
    <location>
        <begin position="300"/>
        <end position="373"/>
    </location>
</feature>
<dbReference type="Proteomes" id="UP001470230">
    <property type="component" value="Unassembled WGS sequence"/>
</dbReference>
<dbReference type="PANTHER" id="PTHR23189">
    <property type="entry name" value="RNA RECOGNITION MOTIF-CONTAINING"/>
    <property type="match status" value="1"/>
</dbReference>
<evidence type="ECO:0000256" key="1">
    <source>
        <dbReference type="ARBA" id="ARBA00022884"/>
    </source>
</evidence>
<feature type="region of interest" description="Disordered" evidence="3">
    <location>
        <begin position="85"/>
        <end position="195"/>
    </location>
</feature>
<dbReference type="PROSITE" id="PS50102">
    <property type="entry name" value="RRM"/>
    <property type="match status" value="1"/>
</dbReference>
<dbReference type="CDD" id="cd12276">
    <property type="entry name" value="RRM2_MEI2_EAR1_like"/>
    <property type="match status" value="1"/>
</dbReference>
<evidence type="ECO:0000313" key="5">
    <source>
        <dbReference type="EMBL" id="KAK8852908.1"/>
    </source>
</evidence>
<dbReference type="SMART" id="SM00360">
    <property type="entry name" value="RRM"/>
    <property type="match status" value="2"/>
</dbReference>
<organism evidence="5 6">
    <name type="scientific">Tritrichomonas musculus</name>
    <dbReference type="NCBI Taxonomy" id="1915356"/>
    <lineage>
        <taxon>Eukaryota</taxon>
        <taxon>Metamonada</taxon>
        <taxon>Parabasalia</taxon>
        <taxon>Tritrichomonadida</taxon>
        <taxon>Tritrichomonadidae</taxon>
        <taxon>Tritrichomonas</taxon>
    </lineage>
</organism>
<evidence type="ECO:0000256" key="2">
    <source>
        <dbReference type="PROSITE-ProRule" id="PRU00176"/>
    </source>
</evidence>
<protein>
    <recommendedName>
        <fullName evidence="4">RRM domain-containing protein</fullName>
    </recommendedName>
</protein>
<evidence type="ECO:0000259" key="4">
    <source>
        <dbReference type="PROSITE" id="PS50102"/>
    </source>
</evidence>
<dbReference type="SUPFAM" id="SSF54928">
    <property type="entry name" value="RNA-binding domain, RBD"/>
    <property type="match status" value="2"/>
</dbReference>
<dbReference type="Pfam" id="PF00076">
    <property type="entry name" value="RRM_1"/>
    <property type="match status" value="2"/>
</dbReference>
<evidence type="ECO:0000313" key="6">
    <source>
        <dbReference type="Proteomes" id="UP001470230"/>
    </source>
</evidence>
<dbReference type="Gene3D" id="3.30.70.330">
    <property type="match status" value="2"/>
</dbReference>
<sequence>MISPSRLSLELCMDSNWSDFLATPPNLDSPSNPTVPDFSIDTLLQAPSNYVLSSSQYSNIFQPPQQSPQQNMSCCCCGYQSNQQPPNMPKSPSQPSNLSCDISDPNLKTTSNISSNDNYNTNSYHNNSKSSYNRNVYVPGNDNGNKNYRNSDGQSNYESTNGDLGFNQNPNEQPSPPPSPNSNVNINSNKNTNMNTYQTNFNEIENRTLYISNLNPQLSLDEIKQIFDPNNNSKNIDISNLKINNSITIEYFDLRQAQAIKKNLNGTTMNSPSSYGLGPISVVYAPLKKIPDPRRPPNNGTIVVFHLPAGVTESHIESSFGSFGSIREIRGTPQKPGQRFIEFWDTRAAEAALNALNGKYVMGSKVSIEFSLPGGFRRNIQPYNTMTGRDSQSKTNVFNNCGSFKQGNGATSNHNFGQNSAFVTPSNMQNKF</sequence>
<dbReference type="InterPro" id="IPR035979">
    <property type="entry name" value="RBD_domain_sf"/>
</dbReference>
<feature type="compositionally biased region" description="Low complexity" evidence="3">
    <location>
        <begin position="109"/>
        <end position="135"/>
    </location>
</feature>
<name>A0ABR2HVP8_9EUKA</name>
<accession>A0ABR2HVP8</accession>
<keyword evidence="6" id="KW-1185">Reference proteome</keyword>
<comment type="caution">
    <text evidence="5">The sequence shown here is derived from an EMBL/GenBank/DDBJ whole genome shotgun (WGS) entry which is preliminary data.</text>
</comment>
<dbReference type="InterPro" id="IPR000504">
    <property type="entry name" value="RRM_dom"/>
</dbReference>
<evidence type="ECO:0000256" key="3">
    <source>
        <dbReference type="SAM" id="MobiDB-lite"/>
    </source>
</evidence>
<proteinExistence type="predicted"/>
<feature type="compositionally biased region" description="Polar residues" evidence="3">
    <location>
        <begin position="142"/>
        <end position="162"/>
    </location>
</feature>
<reference evidence="5 6" key="1">
    <citation type="submission" date="2024-04" db="EMBL/GenBank/DDBJ databases">
        <title>Tritrichomonas musculus Genome.</title>
        <authorList>
            <person name="Alves-Ferreira E."/>
            <person name="Grigg M."/>
            <person name="Lorenzi H."/>
            <person name="Galac M."/>
        </authorList>
    </citation>
    <scope>NUCLEOTIDE SEQUENCE [LARGE SCALE GENOMIC DNA]</scope>
    <source>
        <strain evidence="5 6">EAF2021</strain>
    </source>
</reference>
<keyword evidence="1 2" id="KW-0694">RNA-binding</keyword>
<feature type="compositionally biased region" description="Polar residues" evidence="3">
    <location>
        <begin position="85"/>
        <end position="100"/>
    </location>
</feature>
<dbReference type="EMBL" id="JAPFFF010000023">
    <property type="protein sequence ID" value="KAK8852908.1"/>
    <property type="molecule type" value="Genomic_DNA"/>
</dbReference>
<dbReference type="InterPro" id="IPR012677">
    <property type="entry name" value="Nucleotide-bd_a/b_plait_sf"/>
</dbReference>
<gene>
    <name evidence="5" type="ORF">M9Y10_017901</name>
</gene>